<name>A0A968KSB6_9SPIO</name>
<reference evidence="2 3" key="1">
    <citation type="submission" date="2020-03" db="EMBL/GenBank/DDBJ databases">
        <title>Spirochaetal bacteria isolated from arthropods constitute a novel genus Entomospira genus novum within the order Spirochaetales.</title>
        <authorList>
            <person name="Grana-Miraglia L."/>
            <person name="Sikutova S."/>
            <person name="Fingerle V."/>
            <person name="Sing A."/>
            <person name="Castillo-Ramirez S."/>
            <person name="Margos G."/>
            <person name="Rudolf I."/>
        </authorList>
    </citation>
    <scope>NUCLEOTIDE SEQUENCE [LARGE SCALE GENOMIC DNA]</scope>
    <source>
        <strain evidence="2 3">BR193</strain>
    </source>
</reference>
<dbReference type="EMBL" id="JAATLJ010000001">
    <property type="protein sequence ID" value="NIZ40172.1"/>
    <property type="molecule type" value="Genomic_DNA"/>
</dbReference>
<keyword evidence="1" id="KW-1133">Transmembrane helix</keyword>
<evidence type="ECO:0000313" key="2">
    <source>
        <dbReference type="EMBL" id="NIZ40172.1"/>
    </source>
</evidence>
<dbReference type="RefSeq" id="WP_167699780.1">
    <property type="nucleotide sequence ID" value="NZ_CP118174.1"/>
</dbReference>
<gene>
    <name evidence="2" type="ORF">HCT14_01395</name>
</gene>
<keyword evidence="1" id="KW-0472">Membrane</keyword>
<dbReference type="AlphaFoldDB" id="A0A968KSB6"/>
<keyword evidence="3" id="KW-1185">Reference proteome</keyword>
<dbReference type="Proteomes" id="UP000711995">
    <property type="component" value="Unassembled WGS sequence"/>
</dbReference>
<sequence length="118" mass="13802">MVDIILLSANIVIIIIMLNIPFLIAMLSNSKKCKLDFLEKNDFYSNKFVPAVIEFCEERKFVKSELGFLDDSKYINYGLNVFSRQDYAFRVVDKYLWMRGKEQKVYNALLKKEGKGGR</sequence>
<accession>A0A968KSB6</accession>
<feature type="transmembrane region" description="Helical" evidence="1">
    <location>
        <begin position="6"/>
        <end position="27"/>
    </location>
</feature>
<evidence type="ECO:0000313" key="3">
    <source>
        <dbReference type="Proteomes" id="UP000711995"/>
    </source>
</evidence>
<protein>
    <submittedName>
        <fullName evidence="2">Uncharacterized protein</fullName>
    </submittedName>
</protein>
<comment type="caution">
    <text evidence="2">The sequence shown here is derived from an EMBL/GenBank/DDBJ whole genome shotgun (WGS) entry which is preliminary data.</text>
</comment>
<proteinExistence type="predicted"/>
<organism evidence="2 3">
    <name type="scientific">Entomospira entomophila</name>
    <dbReference type="NCBI Taxonomy" id="2719988"/>
    <lineage>
        <taxon>Bacteria</taxon>
        <taxon>Pseudomonadati</taxon>
        <taxon>Spirochaetota</taxon>
        <taxon>Spirochaetia</taxon>
        <taxon>Spirochaetales</taxon>
        <taxon>Spirochaetaceae</taxon>
        <taxon>Entomospira</taxon>
    </lineage>
</organism>
<keyword evidence="1" id="KW-0812">Transmembrane</keyword>
<evidence type="ECO:0000256" key="1">
    <source>
        <dbReference type="SAM" id="Phobius"/>
    </source>
</evidence>